<keyword evidence="6" id="KW-1185">Reference proteome</keyword>
<protein>
    <submittedName>
        <fullName evidence="3">SPOR domain-containing protein</fullName>
    </submittedName>
</protein>
<evidence type="ECO:0000313" key="3">
    <source>
        <dbReference type="EMBL" id="MDP2540645.1"/>
    </source>
</evidence>
<comment type="caution">
    <text evidence="4">The sequence shown here is derived from an EMBL/GenBank/DDBJ whole genome shotgun (WGS) entry which is preliminary data.</text>
</comment>
<reference evidence="4 5" key="1">
    <citation type="journal article" date="2016" name="Nat. Commun.">
        <title>Microbial interactions lead to rapid micro-scale successions on model marine particles.</title>
        <authorList>
            <person name="Datta M.S."/>
            <person name="Sliwerska E."/>
            <person name="Gore J."/>
            <person name="Polz M.F."/>
            <person name="Cordero O.X."/>
        </authorList>
    </citation>
    <scope>NUCLEOTIDE SEQUENCE [LARGE SCALE GENOMIC DNA]</scope>
    <source>
        <strain evidence="4 5">4G03</strain>
    </source>
</reference>
<accession>A0A497Z1U0</accession>
<accession>A0A2G1BX31</accession>
<name>A0A2G1BX31_9FLAO</name>
<keyword evidence="2" id="KW-1133">Transmembrane helix</keyword>
<dbReference type="RefSeq" id="WP_099214421.1">
    <property type="nucleotide sequence ID" value="NZ_JAUYVU010000002.1"/>
</dbReference>
<evidence type="ECO:0000313" key="4">
    <source>
        <dbReference type="EMBL" id="PHN98602.1"/>
    </source>
</evidence>
<evidence type="ECO:0000256" key="2">
    <source>
        <dbReference type="SAM" id="Phobius"/>
    </source>
</evidence>
<dbReference type="EMBL" id="PDUU01000003">
    <property type="protein sequence ID" value="PHN98602.1"/>
    <property type="molecule type" value="Genomic_DNA"/>
</dbReference>
<gene>
    <name evidence="4" type="ORF">CSC81_03680</name>
    <name evidence="3" type="ORF">Q8W23_04075</name>
</gene>
<dbReference type="EMBL" id="JAUYVU010000002">
    <property type="protein sequence ID" value="MDP2540645.1"/>
    <property type="molecule type" value="Genomic_DNA"/>
</dbReference>
<reference evidence="3 6" key="3">
    <citation type="submission" date="2023-07" db="EMBL/GenBank/DDBJ databases">
        <title>Genome content predicts the carbon catabolic preferences of heterotrophic bacteria.</title>
        <authorList>
            <person name="Gralka M."/>
        </authorList>
    </citation>
    <scope>NUCLEOTIDE SEQUENCE [LARGE SCALE GENOMIC DNA]</scope>
    <source>
        <strain evidence="3 6">4G03</strain>
    </source>
</reference>
<reference evidence="4" key="2">
    <citation type="submission" date="2017-10" db="EMBL/GenBank/DDBJ databases">
        <authorList>
            <person name="Enke T.N."/>
            <person name="Cordero O.X."/>
        </authorList>
    </citation>
    <scope>NUCLEOTIDE SEQUENCE</scope>
    <source>
        <strain evidence="4">4G03</strain>
    </source>
</reference>
<evidence type="ECO:0000256" key="1">
    <source>
        <dbReference type="SAM" id="Coils"/>
    </source>
</evidence>
<dbReference type="Proteomes" id="UP000222163">
    <property type="component" value="Unassembled WGS sequence"/>
</dbReference>
<evidence type="ECO:0000313" key="5">
    <source>
        <dbReference type="Proteomes" id="UP000222163"/>
    </source>
</evidence>
<evidence type="ECO:0000313" key="6">
    <source>
        <dbReference type="Proteomes" id="UP001242342"/>
    </source>
</evidence>
<proteinExistence type="predicted"/>
<keyword evidence="2" id="KW-0472">Membrane</keyword>
<organism evidence="4 5">
    <name type="scientific">Tenacibaculum discolor</name>
    <dbReference type="NCBI Taxonomy" id="361581"/>
    <lineage>
        <taxon>Bacteria</taxon>
        <taxon>Pseudomonadati</taxon>
        <taxon>Bacteroidota</taxon>
        <taxon>Flavobacteriia</taxon>
        <taxon>Flavobacteriales</taxon>
        <taxon>Flavobacteriaceae</taxon>
        <taxon>Tenacibaculum</taxon>
    </lineage>
</organism>
<feature type="coiled-coil region" evidence="1">
    <location>
        <begin position="9"/>
        <end position="43"/>
    </location>
</feature>
<dbReference type="Proteomes" id="UP001242342">
    <property type="component" value="Unassembled WGS sequence"/>
</dbReference>
<keyword evidence="2" id="KW-0812">Transmembrane</keyword>
<dbReference type="AlphaFoldDB" id="A0A2G1BX31"/>
<feature type="transmembrane region" description="Helical" evidence="2">
    <location>
        <begin position="47"/>
        <end position="66"/>
    </location>
</feature>
<sequence>MPFIEEEKFKLMHEDLDNAKLKREEAESELSSTQEELAALKKSSKTLPIFLGLLLGLALGAAYYFYANGGSSAINNIDIEAVKKKEAYRVLDSINRAQARAARNAEESDSDVSSNSNSDINTETLADEVVQNTNGQTIYSVQIGVLSENKYPLLSSEVIPSTVTTNDGYFKYSLGLYTTLDEAKGLQKELIKIGFNDAFVASYINGKRQKIHN</sequence>
<keyword evidence="1" id="KW-0175">Coiled coil</keyword>